<keyword evidence="3" id="KW-0862">Zinc</keyword>
<dbReference type="Pfam" id="PF01363">
    <property type="entry name" value="FYVE"/>
    <property type="match status" value="1"/>
</dbReference>
<evidence type="ECO:0000256" key="4">
    <source>
        <dbReference type="PROSITE-ProRule" id="PRU00042"/>
    </source>
</evidence>
<evidence type="ECO:0000259" key="7">
    <source>
        <dbReference type="PROSITE" id="PS50178"/>
    </source>
</evidence>
<evidence type="ECO:0000259" key="6">
    <source>
        <dbReference type="PROSITE" id="PS50157"/>
    </source>
</evidence>
<dbReference type="PROSITE" id="PS00028">
    <property type="entry name" value="ZINC_FINGER_C2H2_1"/>
    <property type="match status" value="1"/>
</dbReference>
<dbReference type="SUPFAM" id="SSF57903">
    <property type="entry name" value="FYVE/PHD zinc finger"/>
    <property type="match status" value="2"/>
</dbReference>
<keyword evidence="2 4" id="KW-0863">Zinc-finger</keyword>
<dbReference type="AlphaFoldDB" id="A0A1A0HH72"/>
<evidence type="ECO:0000256" key="3">
    <source>
        <dbReference type="ARBA" id="ARBA00022833"/>
    </source>
</evidence>
<dbReference type="Pfam" id="PF11464">
    <property type="entry name" value="Rbsn"/>
    <property type="match status" value="1"/>
</dbReference>
<dbReference type="STRING" id="869754.A0A1A0HH72"/>
<sequence>MDGKNDGSQDQAPTNQKLDLWLADSPFLDSANPGNLEAATSYTCPICGEMMISLGQLNRHIDDLHSPKSDTMSDINDSDSPRAFLKEKNASSSHLTPQKRSLKLELHEHSSRFSLSENGSNADSLDPVKLTRSHWKHVSQKGPQTCAAPVCTSILNVRNGIVNCRKCGNLFCNQHTRFRARLNNGQQDPRSKIVLPVYDSKKGVMAKVCQGCYMAKPGVKLGTQVYSVNLTDEFMAKRRRTIDEKQLARSMIHSRFLKLADLHSQGYLYHLQNEKNLLLYFGALSKTSPFSKERILEAEKEIVGVENWQPDENVSHCKLCFEKFNFLVRKHHCRLCGSVVNDGIFDVDGHAELCSVQVPMGLLLAKLDMLNYSPVVKSNWDTLVLADLHAASTSFSIRVCKTCKNSLLHSLHVEAQEGDQVVADVLDAYDQMLKIKATIINSMARYHMLVRENKEAQNHQTNKLRVRLRKAVKDLEIMVNSFMNRFFAVDPKLKKLKPLHNARLVTNIYKALAAYLQEVILELKDLNDSFQSAENQKLAGQLGAFASTDSTSISNSLLSTTVLPVPTPRLTKKQIRELREQLMVTTEQRFIIENLIEDVKRQRKFDELITLEENKKELSAKIDELNGELGEFAF</sequence>
<evidence type="ECO:0000256" key="5">
    <source>
        <dbReference type="SAM" id="Coils"/>
    </source>
</evidence>
<keyword evidence="1" id="KW-0479">Metal-binding</keyword>
<name>A0A1A0HH72_9ASCO</name>
<dbReference type="PROSITE" id="PS50178">
    <property type="entry name" value="ZF_FYVE"/>
    <property type="match status" value="1"/>
</dbReference>
<dbReference type="InterPro" id="IPR000306">
    <property type="entry name" value="Znf_FYVE"/>
</dbReference>
<dbReference type="Gene3D" id="3.30.160.60">
    <property type="entry name" value="Classic Zinc Finger"/>
    <property type="match status" value="1"/>
</dbReference>
<evidence type="ECO:0008006" key="10">
    <source>
        <dbReference type="Google" id="ProtNLM"/>
    </source>
</evidence>
<dbReference type="InterPro" id="IPR017455">
    <property type="entry name" value="Znf_FYVE-rel"/>
</dbReference>
<evidence type="ECO:0000256" key="1">
    <source>
        <dbReference type="ARBA" id="ARBA00022723"/>
    </source>
</evidence>
<organism evidence="8 9">
    <name type="scientific">Metschnikowia bicuspidata var. bicuspidata NRRL YB-4993</name>
    <dbReference type="NCBI Taxonomy" id="869754"/>
    <lineage>
        <taxon>Eukaryota</taxon>
        <taxon>Fungi</taxon>
        <taxon>Dikarya</taxon>
        <taxon>Ascomycota</taxon>
        <taxon>Saccharomycotina</taxon>
        <taxon>Pichiomycetes</taxon>
        <taxon>Metschnikowiaceae</taxon>
        <taxon>Metschnikowia</taxon>
    </lineage>
</organism>
<dbReference type="PROSITE" id="PS50157">
    <property type="entry name" value="ZINC_FINGER_C2H2_2"/>
    <property type="match status" value="1"/>
</dbReference>
<protein>
    <recommendedName>
        <fullName evidence="10">FYVE-type domain-containing protein</fullName>
    </recommendedName>
</protein>
<dbReference type="EMBL" id="LXTC01000001">
    <property type="protein sequence ID" value="OBA23227.1"/>
    <property type="molecule type" value="Genomic_DNA"/>
</dbReference>
<dbReference type="GO" id="GO:0008270">
    <property type="term" value="F:zinc ion binding"/>
    <property type="evidence" value="ECO:0007669"/>
    <property type="project" value="UniProtKB-KW"/>
</dbReference>
<dbReference type="GeneID" id="30029595"/>
<dbReference type="SUPFAM" id="SSF140125">
    <property type="entry name" value="Rabenosyn-5 Rab-binding domain-like"/>
    <property type="match status" value="1"/>
</dbReference>
<dbReference type="CDD" id="cd15737">
    <property type="entry name" value="FYVE2_Vac1p_like"/>
    <property type="match status" value="1"/>
</dbReference>
<dbReference type="InterPro" id="IPR013087">
    <property type="entry name" value="Znf_C2H2_type"/>
</dbReference>
<dbReference type="InterPro" id="IPR011011">
    <property type="entry name" value="Znf_FYVE_PHD"/>
</dbReference>
<evidence type="ECO:0000313" key="8">
    <source>
        <dbReference type="EMBL" id="OBA23227.1"/>
    </source>
</evidence>
<evidence type="ECO:0000313" key="9">
    <source>
        <dbReference type="Proteomes" id="UP000092555"/>
    </source>
</evidence>
<dbReference type="OrthoDB" id="166134at2759"/>
<dbReference type="InterPro" id="IPR036531">
    <property type="entry name" value="Rbsn_Rab-bd_sf"/>
</dbReference>
<evidence type="ECO:0000256" key="2">
    <source>
        <dbReference type="ARBA" id="ARBA00022771"/>
    </source>
</evidence>
<dbReference type="GO" id="GO:0032266">
    <property type="term" value="F:phosphatidylinositol-3-phosphate binding"/>
    <property type="evidence" value="ECO:0007669"/>
    <property type="project" value="UniProtKB-ARBA"/>
</dbReference>
<dbReference type="RefSeq" id="XP_018713708.1">
    <property type="nucleotide sequence ID" value="XM_018856619.1"/>
</dbReference>
<dbReference type="PANTHER" id="PTHR13510">
    <property type="entry name" value="FYVE-FINGER-CONTAINING RAB5 EFFECTOR PROTEIN RABENOSYN-5-RELATED"/>
    <property type="match status" value="1"/>
</dbReference>
<feature type="domain" description="FYVE-type" evidence="7">
    <location>
        <begin position="311"/>
        <end position="408"/>
    </location>
</feature>
<comment type="caution">
    <text evidence="8">The sequence shown here is derived from an EMBL/GenBank/DDBJ whole genome shotgun (WGS) entry which is preliminary data.</text>
</comment>
<gene>
    <name evidence="8" type="ORF">METBIDRAFT_35512</name>
</gene>
<dbReference type="PANTHER" id="PTHR13510:SF44">
    <property type="entry name" value="RABENOSYN-5"/>
    <property type="match status" value="1"/>
</dbReference>
<proteinExistence type="predicted"/>
<feature type="coiled-coil region" evidence="5">
    <location>
        <begin position="601"/>
        <end position="628"/>
    </location>
</feature>
<dbReference type="InterPro" id="IPR021565">
    <property type="entry name" value="Rbsn_Rab-bd"/>
</dbReference>
<dbReference type="InterPro" id="IPR013083">
    <property type="entry name" value="Znf_RING/FYVE/PHD"/>
</dbReference>
<dbReference type="InterPro" id="IPR052727">
    <property type="entry name" value="Rab4/Rab5_effector"/>
</dbReference>
<keyword evidence="9" id="KW-1185">Reference proteome</keyword>
<reference evidence="8 9" key="1">
    <citation type="submission" date="2016-05" db="EMBL/GenBank/DDBJ databases">
        <title>Comparative genomics of biotechnologically important yeasts.</title>
        <authorList>
            <consortium name="DOE Joint Genome Institute"/>
            <person name="Riley R."/>
            <person name="Haridas S."/>
            <person name="Wolfe K.H."/>
            <person name="Lopes M.R."/>
            <person name="Hittinger C.T."/>
            <person name="Goker M."/>
            <person name="Salamov A."/>
            <person name="Wisecaver J."/>
            <person name="Long T.M."/>
            <person name="Aerts A.L."/>
            <person name="Barry K."/>
            <person name="Choi C."/>
            <person name="Clum A."/>
            <person name="Coughlan A.Y."/>
            <person name="Deshpande S."/>
            <person name="Douglass A.P."/>
            <person name="Hanson S.J."/>
            <person name="Klenk H.-P."/>
            <person name="LaButti K."/>
            <person name="Lapidus A."/>
            <person name="Lindquist E."/>
            <person name="Lipzen A."/>
            <person name="Meier-kolthoff J.P."/>
            <person name="Ohm R.A."/>
            <person name="Otillar R.P."/>
            <person name="Pangilinan J."/>
            <person name="Peng Y."/>
            <person name="Rokas A."/>
            <person name="Rosa C.A."/>
            <person name="Scheuner C."/>
            <person name="Sibirny A.A."/>
            <person name="Slot J.C."/>
            <person name="Stielow J.B."/>
            <person name="Sun H."/>
            <person name="Kurtzman C.P."/>
            <person name="Blackwell M."/>
            <person name="Grigoriev I.V."/>
            <person name="Jeffries T.W."/>
        </authorList>
    </citation>
    <scope>NUCLEOTIDE SEQUENCE [LARGE SCALE GENOMIC DNA]</scope>
    <source>
        <strain evidence="8 9">NRRL YB-4993</strain>
    </source>
</reference>
<accession>A0A1A0HH72</accession>
<keyword evidence="5" id="KW-0175">Coiled coil</keyword>
<dbReference type="Proteomes" id="UP000092555">
    <property type="component" value="Unassembled WGS sequence"/>
</dbReference>
<dbReference type="SMART" id="SM00064">
    <property type="entry name" value="FYVE"/>
    <property type="match status" value="2"/>
</dbReference>
<dbReference type="Gene3D" id="3.30.40.10">
    <property type="entry name" value="Zinc/RING finger domain, C3HC4 (zinc finger)"/>
    <property type="match status" value="2"/>
</dbReference>
<feature type="domain" description="C2H2-type" evidence="6">
    <location>
        <begin position="42"/>
        <end position="70"/>
    </location>
</feature>